<keyword evidence="4" id="KW-0694">RNA-binding</keyword>
<evidence type="ECO:0000256" key="4">
    <source>
        <dbReference type="ARBA" id="ARBA00022884"/>
    </source>
</evidence>
<comment type="similarity">
    <text evidence="5 7">Belongs to the PTH family.</text>
</comment>
<dbReference type="Pfam" id="PF01195">
    <property type="entry name" value="Pept_tRNA_hydro"/>
    <property type="match status" value="1"/>
</dbReference>
<evidence type="ECO:0000256" key="3">
    <source>
        <dbReference type="ARBA" id="ARBA00022801"/>
    </source>
</evidence>
<organism evidence="8 9">
    <name type="scientific">Geodia barretti</name>
    <name type="common">Barrett's horny sponge</name>
    <dbReference type="NCBI Taxonomy" id="519541"/>
    <lineage>
        <taxon>Eukaryota</taxon>
        <taxon>Metazoa</taxon>
        <taxon>Porifera</taxon>
        <taxon>Demospongiae</taxon>
        <taxon>Heteroscleromorpha</taxon>
        <taxon>Tetractinellida</taxon>
        <taxon>Astrophorina</taxon>
        <taxon>Geodiidae</taxon>
        <taxon>Geodia</taxon>
    </lineage>
</organism>
<name>A0AA35TLZ0_GEOBA</name>
<dbReference type="Gene3D" id="3.40.50.1470">
    <property type="entry name" value="Peptidyl-tRNA hydrolase"/>
    <property type="match status" value="1"/>
</dbReference>
<dbReference type="GO" id="GO:0004045">
    <property type="term" value="F:peptidyl-tRNA hydrolase activity"/>
    <property type="evidence" value="ECO:0007669"/>
    <property type="project" value="UniProtKB-EC"/>
</dbReference>
<dbReference type="InterPro" id="IPR001328">
    <property type="entry name" value="Pept_tRNA_hydro"/>
</dbReference>
<evidence type="ECO:0000313" key="9">
    <source>
        <dbReference type="Proteomes" id="UP001174909"/>
    </source>
</evidence>
<proteinExistence type="inferred from homology"/>
<dbReference type="GO" id="GO:0000049">
    <property type="term" value="F:tRNA binding"/>
    <property type="evidence" value="ECO:0007669"/>
    <property type="project" value="UniProtKB-KW"/>
</dbReference>
<evidence type="ECO:0000256" key="2">
    <source>
        <dbReference type="ARBA" id="ARBA00022555"/>
    </source>
</evidence>
<gene>
    <name evidence="8" type="ORF">GBAR_LOCUS27185</name>
</gene>
<dbReference type="Proteomes" id="UP001174909">
    <property type="component" value="Unassembled WGS sequence"/>
</dbReference>
<dbReference type="PANTHER" id="PTHR17224">
    <property type="entry name" value="PEPTIDYL-TRNA HYDROLASE"/>
    <property type="match status" value="1"/>
</dbReference>
<dbReference type="PANTHER" id="PTHR17224:SF1">
    <property type="entry name" value="PEPTIDYL-TRNA HYDROLASE"/>
    <property type="match status" value="1"/>
</dbReference>
<evidence type="ECO:0000256" key="1">
    <source>
        <dbReference type="ARBA" id="ARBA00013260"/>
    </source>
</evidence>
<reference evidence="8" key="1">
    <citation type="submission" date="2023-03" db="EMBL/GenBank/DDBJ databases">
        <authorList>
            <person name="Steffen K."/>
            <person name="Cardenas P."/>
        </authorList>
    </citation>
    <scope>NUCLEOTIDE SEQUENCE</scope>
</reference>
<evidence type="ECO:0000256" key="5">
    <source>
        <dbReference type="ARBA" id="ARBA00038063"/>
    </source>
</evidence>
<comment type="catalytic activity">
    <reaction evidence="6">
        <text>an N-acyl-L-alpha-aminoacyl-tRNA + H2O = an N-acyl-L-amino acid + a tRNA + H(+)</text>
        <dbReference type="Rhea" id="RHEA:54448"/>
        <dbReference type="Rhea" id="RHEA-COMP:10123"/>
        <dbReference type="Rhea" id="RHEA-COMP:13883"/>
        <dbReference type="ChEBI" id="CHEBI:15377"/>
        <dbReference type="ChEBI" id="CHEBI:15378"/>
        <dbReference type="ChEBI" id="CHEBI:59874"/>
        <dbReference type="ChEBI" id="CHEBI:78442"/>
        <dbReference type="ChEBI" id="CHEBI:138191"/>
        <dbReference type="EC" id="3.1.1.29"/>
    </reaction>
</comment>
<dbReference type="HAMAP" id="MF_00083">
    <property type="entry name" value="Pept_tRNA_hydro_bact"/>
    <property type="match status" value="1"/>
</dbReference>
<dbReference type="SUPFAM" id="SSF53178">
    <property type="entry name" value="Peptidyl-tRNA hydrolase-like"/>
    <property type="match status" value="1"/>
</dbReference>
<dbReference type="AlphaFoldDB" id="A0AA35TLZ0"/>
<accession>A0AA35TLZ0</accession>
<dbReference type="PROSITE" id="PS01195">
    <property type="entry name" value="PEPT_TRNA_HYDROL_1"/>
    <property type="match status" value="1"/>
</dbReference>
<dbReference type="InterPro" id="IPR018171">
    <property type="entry name" value="Pept_tRNA_hydro_CS"/>
</dbReference>
<dbReference type="PROSITE" id="PS01196">
    <property type="entry name" value="PEPT_TRNA_HYDROL_2"/>
    <property type="match status" value="1"/>
</dbReference>
<keyword evidence="9" id="KW-1185">Reference proteome</keyword>
<dbReference type="InterPro" id="IPR036416">
    <property type="entry name" value="Pept_tRNA_hydro_sf"/>
</dbReference>
<dbReference type="NCBIfam" id="TIGR00447">
    <property type="entry name" value="pth"/>
    <property type="match status" value="1"/>
</dbReference>
<evidence type="ECO:0000256" key="6">
    <source>
        <dbReference type="RuleBase" id="RU000673"/>
    </source>
</evidence>
<evidence type="ECO:0000313" key="8">
    <source>
        <dbReference type="EMBL" id="CAI8049356.1"/>
    </source>
</evidence>
<dbReference type="CDD" id="cd00462">
    <property type="entry name" value="PTH"/>
    <property type="match status" value="1"/>
</dbReference>
<dbReference type="EC" id="3.1.1.29" evidence="1 6"/>
<dbReference type="EMBL" id="CASHTH010003785">
    <property type="protein sequence ID" value="CAI8049356.1"/>
    <property type="molecule type" value="Genomic_DNA"/>
</dbReference>
<protein>
    <recommendedName>
        <fullName evidence="1 6">Peptidyl-tRNA hydrolase</fullName>
        <ecNumber evidence="1 6">3.1.1.29</ecNumber>
    </recommendedName>
</protein>
<sequence length="205" mass="22324">MRNLLQFIRGSRDSHRAEPPSLIIIGLGNPGPEYAGTRHNAGFWCIDALAKKHDITLERRHRSAVIGEGDIESSRVVLVKPRTFVNRSGAAVSYLRARYAVPSESLLVVCDDINLQPGKLRLRSRGSAGGHNGIKSVIEAAGSQEFPRLRIGVGRPPEGTGQIEHVIGPMEPEDRKVVDEAVERAADAVACLLSEGIDETMSRFN</sequence>
<dbReference type="FunFam" id="3.40.50.1470:FF:000001">
    <property type="entry name" value="Peptidyl-tRNA hydrolase"/>
    <property type="match status" value="1"/>
</dbReference>
<comment type="caution">
    <text evidence="8">The sequence shown here is derived from an EMBL/GenBank/DDBJ whole genome shotgun (WGS) entry which is preliminary data.</text>
</comment>
<keyword evidence="2" id="KW-0820">tRNA-binding</keyword>
<evidence type="ECO:0000256" key="7">
    <source>
        <dbReference type="RuleBase" id="RU004320"/>
    </source>
</evidence>
<keyword evidence="3 6" id="KW-0378">Hydrolase</keyword>